<dbReference type="Proteomes" id="UP001190700">
    <property type="component" value="Unassembled WGS sequence"/>
</dbReference>
<keyword evidence="8" id="KW-0333">Golgi apparatus</keyword>
<dbReference type="GO" id="GO:0000139">
    <property type="term" value="C:Golgi membrane"/>
    <property type="evidence" value="ECO:0007669"/>
    <property type="project" value="UniProtKB-SubCell"/>
</dbReference>
<evidence type="ECO:0000256" key="9">
    <source>
        <dbReference type="ARBA" id="ARBA00023136"/>
    </source>
</evidence>
<evidence type="ECO:0000256" key="7">
    <source>
        <dbReference type="ARBA" id="ARBA00022989"/>
    </source>
</evidence>
<organism evidence="13 14">
    <name type="scientific">Cymbomonas tetramitiformis</name>
    <dbReference type="NCBI Taxonomy" id="36881"/>
    <lineage>
        <taxon>Eukaryota</taxon>
        <taxon>Viridiplantae</taxon>
        <taxon>Chlorophyta</taxon>
        <taxon>Pyramimonadophyceae</taxon>
        <taxon>Pyramimonadales</taxon>
        <taxon>Pyramimonadaceae</taxon>
        <taxon>Cymbomonas</taxon>
    </lineage>
</organism>
<evidence type="ECO:0000256" key="5">
    <source>
        <dbReference type="ARBA" id="ARBA00022692"/>
    </source>
</evidence>
<keyword evidence="14" id="KW-1185">Reference proteome</keyword>
<dbReference type="CDD" id="cd19952">
    <property type="entry name" value="GT29"/>
    <property type="match status" value="1"/>
</dbReference>
<keyword evidence="6" id="KW-0735">Signal-anchor</keyword>
<evidence type="ECO:0000256" key="4">
    <source>
        <dbReference type="ARBA" id="ARBA00022679"/>
    </source>
</evidence>
<dbReference type="GO" id="GO:0008373">
    <property type="term" value="F:sialyltransferase activity"/>
    <property type="evidence" value="ECO:0007669"/>
    <property type="project" value="InterPro"/>
</dbReference>
<evidence type="ECO:0000256" key="6">
    <source>
        <dbReference type="ARBA" id="ARBA00022968"/>
    </source>
</evidence>
<dbReference type="InterPro" id="IPR038578">
    <property type="entry name" value="GT29-like_sf"/>
</dbReference>
<feature type="transmembrane region" description="Helical" evidence="12">
    <location>
        <begin position="20"/>
        <end position="38"/>
    </location>
</feature>
<evidence type="ECO:0000256" key="12">
    <source>
        <dbReference type="SAM" id="Phobius"/>
    </source>
</evidence>
<keyword evidence="4" id="KW-0808">Transferase</keyword>
<keyword evidence="9 12" id="KW-0472">Membrane</keyword>
<accession>A0AAE0GKI8</accession>
<evidence type="ECO:0000256" key="1">
    <source>
        <dbReference type="ARBA" id="ARBA00004323"/>
    </source>
</evidence>
<dbReference type="InterPro" id="IPR001675">
    <property type="entry name" value="Glyco_trans_29"/>
</dbReference>
<evidence type="ECO:0000313" key="14">
    <source>
        <dbReference type="Proteomes" id="UP001190700"/>
    </source>
</evidence>
<reference evidence="13 14" key="1">
    <citation type="journal article" date="2015" name="Genome Biol. Evol.">
        <title>Comparative Genomics of a Bacterivorous Green Alga Reveals Evolutionary Causalities and Consequences of Phago-Mixotrophic Mode of Nutrition.</title>
        <authorList>
            <person name="Burns J.A."/>
            <person name="Paasch A."/>
            <person name="Narechania A."/>
            <person name="Kim E."/>
        </authorList>
    </citation>
    <scope>NUCLEOTIDE SEQUENCE [LARGE SCALE GENOMIC DNA]</scope>
    <source>
        <strain evidence="13 14">PLY_AMNH</strain>
    </source>
</reference>
<dbReference type="FunFam" id="3.90.1480.20:FF:000015">
    <property type="entry name" value="Lactosylceramide alpha-2,3-sialyltransferase"/>
    <property type="match status" value="1"/>
</dbReference>
<evidence type="ECO:0000256" key="11">
    <source>
        <dbReference type="SAM" id="MobiDB-lite"/>
    </source>
</evidence>
<evidence type="ECO:0000256" key="2">
    <source>
        <dbReference type="ARBA" id="ARBA00006003"/>
    </source>
</evidence>
<evidence type="ECO:0000256" key="8">
    <source>
        <dbReference type="ARBA" id="ARBA00023034"/>
    </source>
</evidence>
<proteinExistence type="inferred from homology"/>
<name>A0AAE0GKI8_9CHLO</name>
<dbReference type="InterPro" id="IPR050943">
    <property type="entry name" value="Glycosyltr_29_Sialyltrsf"/>
</dbReference>
<keyword evidence="3" id="KW-0328">Glycosyltransferase</keyword>
<dbReference type="PANTHER" id="PTHR11987:SF36">
    <property type="entry name" value="SIA-ALPHA-2,3-GAL-BETA-1,4-GLCNAC-R:ALPHA 2,8-SIALYLTRANSFERASE"/>
    <property type="match status" value="1"/>
</dbReference>
<keyword evidence="5 12" id="KW-0812">Transmembrane</keyword>
<dbReference type="EMBL" id="LGRX02004607">
    <property type="protein sequence ID" value="KAK3279929.1"/>
    <property type="molecule type" value="Genomic_DNA"/>
</dbReference>
<dbReference type="AlphaFoldDB" id="A0AAE0GKI8"/>
<evidence type="ECO:0000256" key="3">
    <source>
        <dbReference type="ARBA" id="ARBA00022676"/>
    </source>
</evidence>
<comment type="subcellular location">
    <subcellularLocation>
        <location evidence="1">Golgi apparatus membrane</location>
        <topology evidence="1">Single-pass type II membrane protein</topology>
    </subcellularLocation>
</comment>
<evidence type="ECO:0000313" key="13">
    <source>
        <dbReference type="EMBL" id="KAK3279929.1"/>
    </source>
</evidence>
<keyword evidence="7 12" id="KW-1133">Transmembrane helix</keyword>
<sequence length="379" mass="42357">MERRKHTSSAKIKELLRSTLIAVVVSIALLVLTTQNPIPTIPPKSFVEELKEPKKETKPKPPANPLCKSNRSDNPFLYKVWRVLETSPQLQLRVAGGLSKPSQKPADREALVTNQELFLDRSGHWLRALRSNAEPELGIPATLDFPADMVPLLPPRDRAWQFGTCAVVANSGVLLNKTFGRQIDSRDAVFRVNRAPTSGFEQYVGSKTTFDIINQQHAKVKAEVNGHSGSMPDSKEEARNSTIVVFEVTSNWSRRHLYVPLLTKLQAAGGDVAVLSPALVVHAYRTWARFGQGLEAAKIFSVKKMLKPMSGFFAIMFSLQVCENVHLYGFSPFKTDSVAPYHYFDSVQGVTKHHAFDASFELFKLMSKWPCAEAKVYIH</sequence>
<feature type="region of interest" description="Disordered" evidence="11">
    <location>
        <begin position="50"/>
        <end position="70"/>
    </location>
</feature>
<gene>
    <name evidence="13" type="ORF">CYMTET_12210</name>
</gene>
<dbReference type="Pfam" id="PF00777">
    <property type="entry name" value="Glyco_transf_29"/>
    <property type="match status" value="1"/>
</dbReference>
<dbReference type="Gene3D" id="3.90.1480.20">
    <property type="entry name" value="Glycosyl transferase family 29"/>
    <property type="match status" value="1"/>
</dbReference>
<keyword evidence="10" id="KW-0325">Glycoprotein</keyword>
<comment type="similarity">
    <text evidence="2">Belongs to the glycosyltransferase 29 family.</text>
</comment>
<evidence type="ECO:0000256" key="10">
    <source>
        <dbReference type="ARBA" id="ARBA00023180"/>
    </source>
</evidence>
<comment type="caution">
    <text evidence="13">The sequence shown here is derived from an EMBL/GenBank/DDBJ whole genome shotgun (WGS) entry which is preliminary data.</text>
</comment>
<dbReference type="PANTHER" id="PTHR11987">
    <property type="entry name" value="ALPHA-2,8-SIALYLTRANSFERASE"/>
    <property type="match status" value="1"/>
</dbReference>
<protein>
    <submittedName>
        <fullName evidence="13">Glycosyltransferase 29 protein</fullName>
    </submittedName>
</protein>
<feature type="compositionally biased region" description="Basic and acidic residues" evidence="11">
    <location>
        <begin position="50"/>
        <end position="59"/>
    </location>
</feature>